<evidence type="ECO:0000313" key="1">
    <source>
        <dbReference type="EMBL" id="KFD59725.1"/>
    </source>
</evidence>
<dbReference type="Proteomes" id="UP000030758">
    <property type="component" value="Unassembled WGS sequence"/>
</dbReference>
<reference evidence="1" key="1">
    <citation type="journal article" date="2014" name="Nat. Genet.">
        <title>Genome and transcriptome of the porcine whipworm Trichuris suis.</title>
        <authorList>
            <person name="Jex A.R."/>
            <person name="Nejsum P."/>
            <person name="Schwarz E.M."/>
            <person name="Hu L."/>
            <person name="Young N.D."/>
            <person name="Hall R.S."/>
            <person name="Korhonen P.K."/>
            <person name="Liao S."/>
            <person name="Thamsborg S."/>
            <person name="Xia J."/>
            <person name="Xu P."/>
            <person name="Wang S."/>
            <person name="Scheerlinck J.P."/>
            <person name="Hofmann A."/>
            <person name="Sternberg P.W."/>
            <person name="Wang J."/>
            <person name="Gasser R.B."/>
        </authorList>
    </citation>
    <scope>NUCLEOTIDE SEQUENCE [LARGE SCALE GENOMIC DNA]</scope>
    <source>
        <strain evidence="1">DCEP-RM93F</strain>
    </source>
</reference>
<organism evidence="1">
    <name type="scientific">Trichuris suis</name>
    <name type="common">pig whipworm</name>
    <dbReference type="NCBI Taxonomy" id="68888"/>
    <lineage>
        <taxon>Eukaryota</taxon>
        <taxon>Metazoa</taxon>
        <taxon>Ecdysozoa</taxon>
        <taxon>Nematoda</taxon>
        <taxon>Enoplea</taxon>
        <taxon>Dorylaimia</taxon>
        <taxon>Trichinellida</taxon>
        <taxon>Trichuridae</taxon>
        <taxon>Trichuris</taxon>
    </lineage>
</organism>
<dbReference type="EMBL" id="KL367752">
    <property type="protein sequence ID" value="KFD59725.1"/>
    <property type="molecule type" value="Genomic_DNA"/>
</dbReference>
<dbReference type="AlphaFoldDB" id="A0A085MR79"/>
<sequence length="206" mass="22430">MMIGGRRWVLWGRGRCSVTSGGRNGGGLKLASYTLQGPTSSVAFLERVLNFTEVCRTAEVLPREIARKVEYQFGARDRGGDDADNLLWCYWFELSLNSSDLDYWGDLKYWAKGRSGSRYVRSVGAYLRFVLGRELMSPGDARFVHFPKCDANGRGSGERTGCAEPSECSAPQGMCEGAGGGAGGERGNRAGPSEWCAARKTCGKET</sequence>
<accession>A0A085MR79</accession>
<protein>
    <submittedName>
        <fullName evidence="1">Uncharacterized protein</fullName>
    </submittedName>
</protein>
<proteinExistence type="predicted"/>
<gene>
    <name evidence="1" type="ORF">M514_28096</name>
</gene>
<name>A0A085MR79_9BILA</name>